<protein>
    <recommendedName>
        <fullName evidence="3">EthD domain-containing protein</fullName>
    </recommendedName>
</protein>
<sequence length="232" mass="26498">MDGEPLYMLLIMIERASIDYEQISAAILQPEVPDPFLYSEIDDGSLSVLMIPQSTLSYFRGLSDKLSSLIGTNLVACRLYEPCIESIPVQLTYPYYNHYLVINAMTPSVASEPQFNDWYTKEHIPLLSKVHSWLSSRRFALVETTEELGAPRYLALHEWADLAAFQSKEFLCATNTTWRTEVLSQVVRKERWVMEFKGAFNKVRRNPRTSNDGGHMAEFRTLKASVTDTKGT</sequence>
<keyword evidence="2" id="KW-1185">Reference proteome</keyword>
<dbReference type="SUPFAM" id="SSF54909">
    <property type="entry name" value="Dimeric alpha+beta barrel"/>
    <property type="match status" value="1"/>
</dbReference>
<accession>A0A2H3CXM4</accession>
<proteinExistence type="predicted"/>
<gene>
    <name evidence="1" type="ORF">ARMGADRAFT_1086420</name>
</gene>
<dbReference type="Proteomes" id="UP000217790">
    <property type="component" value="Unassembled WGS sequence"/>
</dbReference>
<evidence type="ECO:0000313" key="1">
    <source>
        <dbReference type="EMBL" id="PBK86580.1"/>
    </source>
</evidence>
<dbReference type="AlphaFoldDB" id="A0A2H3CXM4"/>
<dbReference type="InParanoid" id="A0A2H3CXM4"/>
<dbReference type="InterPro" id="IPR011008">
    <property type="entry name" value="Dimeric_a/b-barrel"/>
</dbReference>
<dbReference type="OMA" id="YLALHEW"/>
<dbReference type="STRING" id="47427.A0A2H3CXM4"/>
<reference evidence="2" key="1">
    <citation type="journal article" date="2017" name="Nat. Ecol. Evol.">
        <title>Genome expansion and lineage-specific genetic innovations in the forest pathogenic fungi Armillaria.</title>
        <authorList>
            <person name="Sipos G."/>
            <person name="Prasanna A.N."/>
            <person name="Walter M.C."/>
            <person name="O'Connor E."/>
            <person name="Balint B."/>
            <person name="Krizsan K."/>
            <person name="Kiss B."/>
            <person name="Hess J."/>
            <person name="Varga T."/>
            <person name="Slot J."/>
            <person name="Riley R."/>
            <person name="Boka B."/>
            <person name="Rigling D."/>
            <person name="Barry K."/>
            <person name="Lee J."/>
            <person name="Mihaltcheva S."/>
            <person name="LaButti K."/>
            <person name="Lipzen A."/>
            <person name="Waldron R."/>
            <person name="Moloney N.M."/>
            <person name="Sperisen C."/>
            <person name="Kredics L."/>
            <person name="Vagvoelgyi C."/>
            <person name="Patrignani A."/>
            <person name="Fitzpatrick D."/>
            <person name="Nagy I."/>
            <person name="Doyle S."/>
            <person name="Anderson J.B."/>
            <person name="Grigoriev I.V."/>
            <person name="Gueldener U."/>
            <person name="Muensterkoetter M."/>
            <person name="Nagy L.G."/>
        </authorList>
    </citation>
    <scope>NUCLEOTIDE SEQUENCE [LARGE SCALE GENOMIC DNA]</scope>
    <source>
        <strain evidence="2">Ar21-2</strain>
    </source>
</reference>
<evidence type="ECO:0000313" key="2">
    <source>
        <dbReference type="Proteomes" id="UP000217790"/>
    </source>
</evidence>
<name>A0A2H3CXM4_ARMGA</name>
<dbReference type="OrthoDB" id="2851338at2759"/>
<dbReference type="EMBL" id="KZ293683">
    <property type="protein sequence ID" value="PBK86580.1"/>
    <property type="molecule type" value="Genomic_DNA"/>
</dbReference>
<evidence type="ECO:0008006" key="3">
    <source>
        <dbReference type="Google" id="ProtNLM"/>
    </source>
</evidence>
<organism evidence="1 2">
    <name type="scientific">Armillaria gallica</name>
    <name type="common">Bulbous honey fungus</name>
    <name type="synonym">Armillaria bulbosa</name>
    <dbReference type="NCBI Taxonomy" id="47427"/>
    <lineage>
        <taxon>Eukaryota</taxon>
        <taxon>Fungi</taxon>
        <taxon>Dikarya</taxon>
        <taxon>Basidiomycota</taxon>
        <taxon>Agaricomycotina</taxon>
        <taxon>Agaricomycetes</taxon>
        <taxon>Agaricomycetidae</taxon>
        <taxon>Agaricales</taxon>
        <taxon>Marasmiineae</taxon>
        <taxon>Physalacriaceae</taxon>
        <taxon>Armillaria</taxon>
    </lineage>
</organism>